<gene>
    <name evidence="1" type="ORF">LSH36_1807g00017</name>
</gene>
<name>A0AAD9IRA4_9ANNE</name>
<dbReference type="Proteomes" id="UP001208570">
    <property type="component" value="Unassembled WGS sequence"/>
</dbReference>
<dbReference type="InterPro" id="IPR012816">
    <property type="entry name" value="NADAR"/>
</dbReference>
<proteinExistence type="predicted"/>
<protein>
    <submittedName>
        <fullName evidence="1">Uncharacterized protein</fullName>
    </submittedName>
</protein>
<evidence type="ECO:0000313" key="2">
    <source>
        <dbReference type="Proteomes" id="UP001208570"/>
    </source>
</evidence>
<dbReference type="AlphaFoldDB" id="A0AAD9IRA4"/>
<keyword evidence="2" id="KW-1185">Reference proteome</keyword>
<evidence type="ECO:0000313" key="1">
    <source>
        <dbReference type="EMBL" id="KAK2139409.1"/>
    </source>
</evidence>
<comment type="caution">
    <text evidence="1">The sequence shown here is derived from an EMBL/GenBank/DDBJ whole genome shotgun (WGS) entry which is preliminary data.</text>
</comment>
<accession>A0AAD9IRA4</accession>
<reference evidence="1" key="1">
    <citation type="journal article" date="2023" name="Mol. Biol. Evol.">
        <title>Third-Generation Sequencing Reveals the Adaptive Role of the Epigenome in Three Deep-Sea Polychaetes.</title>
        <authorList>
            <person name="Perez M."/>
            <person name="Aroh O."/>
            <person name="Sun Y."/>
            <person name="Lan Y."/>
            <person name="Juniper S.K."/>
            <person name="Young C.R."/>
            <person name="Angers B."/>
            <person name="Qian P.Y."/>
        </authorList>
    </citation>
    <scope>NUCLEOTIDE SEQUENCE</scope>
    <source>
        <strain evidence="1">P08H-3</strain>
    </source>
</reference>
<sequence length="114" mass="12984">MTMVAAKQNNKRAFFQGDKLKIDGQLYSVQDLPHLPTDIHTEQGCIREKGDVICFFSRHTPLSNYQLCSFIFDTFEFTSVEQYLQGSKAQVMGDDVIAERILPANNPARQKILD</sequence>
<dbReference type="EMBL" id="JAODUP010001804">
    <property type="protein sequence ID" value="KAK2139409.1"/>
    <property type="molecule type" value="Genomic_DNA"/>
</dbReference>
<organism evidence="1 2">
    <name type="scientific">Paralvinella palmiformis</name>
    <dbReference type="NCBI Taxonomy" id="53620"/>
    <lineage>
        <taxon>Eukaryota</taxon>
        <taxon>Metazoa</taxon>
        <taxon>Spiralia</taxon>
        <taxon>Lophotrochozoa</taxon>
        <taxon>Annelida</taxon>
        <taxon>Polychaeta</taxon>
        <taxon>Sedentaria</taxon>
        <taxon>Canalipalpata</taxon>
        <taxon>Terebellida</taxon>
        <taxon>Terebelliformia</taxon>
        <taxon>Alvinellidae</taxon>
        <taxon>Paralvinella</taxon>
    </lineage>
</organism>
<dbReference type="Gene3D" id="1.10.357.40">
    <property type="entry name" value="YbiA-like"/>
    <property type="match status" value="1"/>
</dbReference>
<dbReference type="InterPro" id="IPR037238">
    <property type="entry name" value="YbiA-like_sf"/>
</dbReference>
<dbReference type="SUPFAM" id="SSF143990">
    <property type="entry name" value="YbiA-like"/>
    <property type="match status" value="1"/>
</dbReference>
<dbReference type="CDD" id="cd15457">
    <property type="entry name" value="NADAR"/>
    <property type="match status" value="1"/>
</dbReference>